<dbReference type="Gene3D" id="1.10.472.80">
    <property type="entry name" value="Ypt/Rab-GAP domain of gyp1p, domain 3"/>
    <property type="match status" value="1"/>
</dbReference>
<dbReference type="SUPFAM" id="SSF47923">
    <property type="entry name" value="Ypt/Rab-GAP domain of gyp1p"/>
    <property type="match status" value="1"/>
</dbReference>
<evidence type="ECO:0000259" key="1">
    <source>
        <dbReference type="PROSITE" id="PS50086"/>
    </source>
</evidence>
<dbReference type="EMBL" id="MCFN01000179">
    <property type="protein sequence ID" value="OXB63158.1"/>
    <property type="molecule type" value="Genomic_DNA"/>
</dbReference>
<dbReference type="PROSITE" id="PS50086">
    <property type="entry name" value="TBC_RABGAP"/>
    <property type="match status" value="1"/>
</dbReference>
<dbReference type="Proteomes" id="UP000198323">
    <property type="component" value="Unassembled WGS sequence"/>
</dbReference>
<evidence type="ECO:0000313" key="2">
    <source>
        <dbReference type="EMBL" id="OXB63158.1"/>
    </source>
</evidence>
<feature type="domain" description="Rab-GAP TBC" evidence="1">
    <location>
        <begin position="287"/>
        <end position="487"/>
    </location>
</feature>
<keyword evidence="3" id="KW-1185">Reference proteome</keyword>
<dbReference type="STRING" id="9009.A0A226N6N0"/>
<name>A0A226N6N0_CALSU</name>
<dbReference type="InterPro" id="IPR000195">
    <property type="entry name" value="Rab-GAP-TBC_dom"/>
</dbReference>
<organism evidence="2 3">
    <name type="scientific">Callipepla squamata</name>
    <name type="common">Scaled quail</name>
    <dbReference type="NCBI Taxonomy" id="9009"/>
    <lineage>
        <taxon>Eukaryota</taxon>
        <taxon>Metazoa</taxon>
        <taxon>Chordata</taxon>
        <taxon>Craniata</taxon>
        <taxon>Vertebrata</taxon>
        <taxon>Euteleostomi</taxon>
        <taxon>Archelosauria</taxon>
        <taxon>Archosauria</taxon>
        <taxon>Dinosauria</taxon>
        <taxon>Saurischia</taxon>
        <taxon>Theropoda</taxon>
        <taxon>Coelurosauria</taxon>
        <taxon>Aves</taxon>
        <taxon>Neognathae</taxon>
        <taxon>Galloanserae</taxon>
        <taxon>Galliformes</taxon>
        <taxon>Odontophoridae</taxon>
        <taxon>Callipepla</taxon>
    </lineage>
</organism>
<sequence length="541" mass="61835">MLEQDSGLSLTIARIVQRLKGSSLHSQLERQARISLHNPDIKLESLKEDIKDFLKTSGLILVFFFFFRKISLHNPDIKLESLKEDIKDFLKTSGWEKKLQNAVYSELNVFPSPCHPAAPPEHMKEPLAYMRKAQGSWEKRILKSLNSMCTELSIPLAQKRPASEQKELLNKWNEMGTDEPDLSLFRPVYAPKDFLEVLMNLRNPNYENGEQPSFRNHLGLIQVPLKVKDIPELKENFSELDLNVGQLGIDDSAQVPPEFFENEHVRIGQKVLAEQDSAAAQQYVRQGCPTALRADLWALILNVSNQPEDILYYEQLKSNVIQHDLLVDSLIYKDVKLTASNDDYYFVFEDYLYQVLLCFSRDTSVLEHFAYSSATPPKSYIQGKLGIEEYAVFYPPNGKNDTATSSSGRLERCNSISWLFYVWALCRCVCYLRLFYKLICLSSFITFEKLGLSRKLRISFKWMVRAFSGYLATDQLLLLWDRILGYNSLEILAVLAAAVFAFRAVNLMEVTSLAAAEAVLADLSTLKVMPLLQIFLFATVT</sequence>
<dbReference type="OrthoDB" id="10249775at2759"/>
<reference evidence="2 3" key="1">
    <citation type="submission" date="2016-07" db="EMBL/GenBank/DDBJ databases">
        <title>Disparate Historic Effective Population Sizes Predicted by Modern Levels of Genome Diversity for the Scaled Quail (Callipepla squamata) and the Northern Bobwhite (Colinus virginianus): Inferences from First and Second Generation Draft Genome Assemblies for Sympatric New World Quail.</title>
        <authorList>
            <person name="Oldeschulte D.L."/>
            <person name="Halley Y.A."/>
            <person name="Bhattarai E.K."/>
            <person name="Brashear W.A."/>
            <person name="Hill J."/>
            <person name="Metz R.P."/>
            <person name="Johnson C.D."/>
            <person name="Rollins D."/>
            <person name="Peterson M.J."/>
            <person name="Bickhart D.M."/>
            <person name="Decker J.E."/>
            <person name="Seabury C.M."/>
        </authorList>
    </citation>
    <scope>NUCLEOTIDE SEQUENCE [LARGE SCALE GENOMIC DNA]</scope>
    <source>
        <strain evidence="2 3">Texas</strain>
        <tissue evidence="2">Leg muscle</tissue>
    </source>
</reference>
<dbReference type="PANTHER" id="PTHR16110:SF1">
    <property type="entry name" value="TBC1 DOMAIN FAMILY MEMBER 19"/>
    <property type="match status" value="1"/>
</dbReference>
<accession>A0A226N6N0</accession>
<dbReference type="InterPro" id="IPR042507">
    <property type="entry name" value="TBC1D19"/>
</dbReference>
<comment type="caution">
    <text evidence="2">The sequence shown here is derived from an EMBL/GenBank/DDBJ whole genome shotgun (WGS) entry which is preliminary data.</text>
</comment>
<evidence type="ECO:0000313" key="3">
    <source>
        <dbReference type="Proteomes" id="UP000198323"/>
    </source>
</evidence>
<protein>
    <recommendedName>
        <fullName evidence="1">Rab-GAP TBC domain-containing protein</fullName>
    </recommendedName>
</protein>
<dbReference type="InterPro" id="IPR035969">
    <property type="entry name" value="Rab-GAP_TBC_sf"/>
</dbReference>
<gene>
    <name evidence="2" type="ORF">ASZ78_001037</name>
</gene>
<dbReference type="PANTHER" id="PTHR16110">
    <property type="entry name" value="TBC1 DOMAIN FAMILY MEMBER 19"/>
    <property type="match status" value="1"/>
</dbReference>
<proteinExistence type="predicted"/>
<dbReference type="AlphaFoldDB" id="A0A226N6N0"/>